<dbReference type="PANTHER" id="PTHR13390:SF0">
    <property type="entry name" value="LIPID DROPLET-ASSOCIATED HYDROLASE"/>
    <property type="match status" value="1"/>
</dbReference>
<feature type="transmembrane region" description="Helical" evidence="5">
    <location>
        <begin position="171"/>
        <end position="191"/>
    </location>
</feature>
<dbReference type="AlphaFoldDB" id="A0A0F4ZBP8"/>
<evidence type="ECO:0000256" key="2">
    <source>
        <dbReference type="ARBA" id="ARBA00008300"/>
    </source>
</evidence>
<dbReference type="Pfam" id="PF10230">
    <property type="entry name" value="LIDHydrolase"/>
    <property type="match status" value="1"/>
</dbReference>
<keyword evidence="3" id="KW-0551">Lipid droplet</keyword>
<organism evidence="6 7">
    <name type="scientific">Thielaviopsis punctulata</name>
    <dbReference type="NCBI Taxonomy" id="72032"/>
    <lineage>
        <taxon>Eukaryota</taxon>
        <taxon>Fungi</taxon>
        <taxon>Dikarya</taxon>
        <taxon>Ascomycota</taxon>
        <taxon>Pezizomycotina</taxon>
        <taxon>Sordariomycetes</taxon>
        <taxon>Hypocreomycetidae</taxon>
        <taxon>Microascales</taxon>
        <taxon>Ceratocystidaceae</taxon>
        <taxon>Thielaviopsis</taxon>
    </lineage>
</organism>
<keyword evidence="5" id="KW-0812">Transmembrane</keyword>
<dbReference type="Proteomes" id="UP000033483">
    <property type="component" value="Unassembled WGS sequence"/>
</dbReference>
<comment type="subcellular location">
    <subcellularLocation>
        <location evidence="1">Lipid droplet</location>
    </subcellularLocation>
</comment>
<name>A0A0F4ZBP8_9PEZI</name>
<dbReference type="GO" id="GO:0016298">
    <property type="term" value="F:lipase activity"/>
    <property type="evidence" value="ECO:0007669"/>
    <property type="project" value="InterPro"/>
</dbReference>
<dbReference type="Gene3D" id="3.40.50.1820">
    <property type="entry name" value="alpha/beta hydrolase"/>
    <property type="match status" value="1"/>
</dbReference>
<evidence type="ECO:0000313" key="7">
    <source>
        <dbReference type="Proteomes" id="UP000033483"/>
    </source>
</evidence>
<keyword evidence="5" id="KW-1133">Transmembrane helix</keyword>
<comment type="similarity">
    <text evidence="2">Belongs to the AB hydrolase superfamily. LDAH family.</text>
</comment>
<comment type="caution">
    <text evidence="6">The sequence shown here is derived from an EMBL/GenBank/DDBJ whole genome shotgun (WGS) entry which is preliminary data.</text>
</comment>
<evidence type="ECO:0000256" key="3">
    <source>
        <dbReference type="ARBA" id="ARBA00022677"/>
    </source>
</evidence>
<dbReference type="GO" id="GO:0005811">
    <property type="term" value="C:lipid droplet"/>
    <property type="evidence" value="ECO:0007669"/>
    <property type="project" value="UniProtKB-SubCell"/>
</dbReference>
<dbReference type="SUPFAM" id="SSF53474">
    <property type="entry name" value="alpha/beta-Hydrolases"/>
    <property type="match status" value="1"/>
</dbReference>
<dbReference type="EMBL" id="LAEV01001485">
    <property type="protein sequence ID" value="KKA27969.1"/>
    <property type="molecule type" value="Genomic_DNA"/>
</dbReference>
<dbReference type="GO" id="GO:0019915">
    <property type="term" value="P:lipid storage"/>
    <property type="evidence" value="ECO:0007669"/>
    <property type="project" value="InterPro"/>
</dbReference>
<evidence type="ECO:0000256" key="5">
    <source>
        <dbReference type="SAM" id="Phobius"/>
    </source>
</evidence>
<keyword evidence="7" id="KW-1185">Reference proteome</keyword>
<evidence type="ECO:0000256" key="4">
    <source>
        <dbReference type="ARBA" id="ARBA00022801"/>
    </source>
</evidence>
<keyword evidence="4" id="KW-0378">Hydrolase</keyword>
<evidence type="ECO:0008006" key="8">
    <source>
        <dbReference type="Google" id="ProtNLM"/>
    </source>
</evidence>
<dbReference type="PANTHER" id="PTHR13390">
    <property type="entry name" value="LIPASE"/>
    <property type="match status" value="1"/>
</dbReference>
<dbReference type="InterPro" id="IPR029058">
    <property type="entry name" value="AB_hydrolase_fold"/>
</dbReference>
<sequence>MGAPRTGRHALVYFIPGNPGLIDYYEQFLSFLSTILMQIDPDVVYDIFGRSLFGFHDEDHIPFGIDGSEPFLVADQVDALYEDLASRRIENSFDESRIGTPYDFVIIIGHSVGSYLTLELFNRHSRDPSDAPHLNLRAGILLFPTVVHIAQSPKGRQLTRLRWVPGLAEKFYVLAWLLLLLLPWGALAWMLRSWLGFSPRAAEVTADFLKSRDGVRQAIAMGLDEMDVIKDDVWDRSMWEMDMGDDPETTPDFQDTATPEVEPLVDCNGSWMGDSTTCGDAPEHDPTKFYFLFAKEDHWVNTDIRNEWIAERRAHSEAAGPASRKGRTEIVVERKGNIPHAFCTRELVAGWVRDCIRKIEATMIPHDDDDTIHYSDDEDEGYSDSYDEKIYWDDERVY</sequence>
<dbReference type="InterPro" id="IPR019363">
    <property type="entry name" value="LDAH"/>
</dbReference>
<reference evidence="6 7" key="1">
    <citation type="submission" date="2015-03" db="EMBL/GenBank/DDBJ databases">
        <authorList>
            <person name="Radwan O."/>
            <person name="Al-Naeli F.A."/>
            <person name="Rendon G.A."/>
            <person name="Fields C."/>
        </authorList>
    </citation>
    <scope>NUCLEOTIDE SEQUENCE [LARGE SCALE GENOMIC DNA]</scope>
    <source>
        <strain evidence="6">CR-DP1</strain>
    </source>
</reference>
<keyword evidence="5" id="KW-0472">Membrane</keyword>
<protein>
    <recommendedName>
        <fullName evidence="8">AB hydrolase-1 domain-containing protein</fullName>
    </recommendedName>
</protein>
<evidence type="ECO:0000256" key="1">
    <source>
        <dbReference type="ARBA" id="ARBA00004502"/>
    </source>
</evidence>
<proteinExistence type="inferred from homology"/>
<dbReference type="OrthoDB" id="448051at2759"/>
<accession>A0A0F4ZBP8</accession>
<evidence type="ECO:0000313" key="6">
    <source>
        <dbReference type="EMBL" id="KKA27969.1"/>
    </source>
</evidence>
<gene>
    <name evidence="6" type="ORF">TD95_004411</name>
</gene>